<dbReference type="EMBL" id="QLNQ01000024">
    <property type="protein sequence ID" value="RCK63074.1"/>
    <property type="molecule type" value="Genomic_DNA"/>
</dbReference>
<name>A0A367YB36_9ASCO</name>
<dbReference type="AlphaFoldDB" id="A0A367YB36"/>
<dbReference type="Proteomes" id="UP000253472">
    <property type="component" value="Unassembled WGS sequence"/>
</dbReference>
<reference evidence="1 2" key="1">
    <citation type="submission" date="2018-06" db="EMBL/GenBank/DDBJ databases">
        <title>Whole genome sequencing of Candida tropicalis (genome annotated by CSBL at Korea University).</title>
        <authorList>
            <person name="Ahn J."/>
        </authorList>
    </citation>
    <scope>NUCLEOTIDE SEQUENCE [LARGE SCALE GENOMIC DNA]</scope>
    <source>
        <strain evidence="1 2">ATCC 20962</strain>
    </source>
</reference>
<protein>
    <submittedName>
        <fullName evidence="1">Uncharacterized protein</fullName>
    </submittedName>
</protein>
<evidence type="ECO:0000313" key="2">
    <source>
        <dbReference type="Proteomes" id="UP000253472"/>
    </source>
</evidence>
<dbReference type="STRING" id="5486.A0A367YB36"/>
<organism evidence="1 2">
    <name type="scientific">Candida viswanathii</name>
    <dbReference type="NCBI Taxonomy" id="5486"/>
    <lineage>
        <taxon>Eukaryota</taxon>
        <taxon>Fungi</taxon>
        <taxon>Dikarya</taxon>
        <taxon>Ascomycota</taxon>
        <taxon>Saccharomycotina</taxon>
        <taxon>Pichiomycetes</taxon>
        <taxon>Debaryomycetaceae</taxon>
        <taxon>Candida/Lodderomyces clade</taxon>
        <taxon>Candida</taxon>
    </lineage>
</organism>
<keyword evidence="2" id="KW-1185">Reference proteome</keyword>
<proteinExistence type="predicted"/>
<sequence>MIALSCCYLEHNAYKSFSSPGIINSNYQIRIKLNQIFLKYNLHCLKELQLIISNINHLDNFNIGISGSILLNFINFYDDNLNSCTFSNGLLQLIKDSPELLQNHLQPPSAPSSPSASLSSEYPPLIANLSIYSKSYYFPNYYWKCLLEFREIVEKFNRYISHDYIFTNYHLLNQFLTKVLSVVEEPRNSYNPVVLKKMLQDWLIILPTNIHLLGVYHQFNDQELILLLLFKCLGKMLDSIFPRVMFFNLHTFGTSYNYLPYEQLQNITTSTSSLLLQSFVQYCMKVYNFFDCRILLLNNLLMNNTSKIPQFTASINEIPLAKFNNVTLQPYNYIHFPQSIQLPINNLDNVNRYLSQHHLTYLYNTHHLQHFRYSFLNSPDIRFHAFNLGLEPPPAAQPVSPGGGFSFEDTIFSSYDDLISIGLTRAYEDLFSGAKDDQGVSETRRQDSYSNVPVFVILLRETKYKDPQLVQWLNIFDHLRKVEIEQAAAQRDIQGLN</sequence>
<dbReference type="OrthoDB" id="4023059at2759"/>
<accession>A0A367YB36</accession>
<comment type="caution">
    <text evidence="1">The sequence shown here is derived from an EMBL/GenBank/DDBJ whole genome shotgun (WGS) entry which is preliminary data.</text>
</comment>
<gene>
    <name evidence="1" type="ORF">Cantr_10131</name>
</gene>
<evidence type="ECO:0000313" key="1">
    <source>
        <dbReference type="EMBL" id="RCK63074.1"/>
    </source>
</evidence>